<organism evidence="1 2">
    <name type="scientific">Actinotalea lenta</name>
    <dbReference type="NCBI Taxonomy" id="3064654"/>
    <lineage>
        <taxon>Bacteria</taxon>
        <taxon>Bacillati</taxon>
        <taxon>Actinomycetota</taxon>
        <taxon>Actinomycetes</taxon>
        <taxon>Micrococcales</taxon>
        <taxon>Cellulomonadaceae</taxon>
        <taxon>Actinotalea</taxon>
    </lineage>
</organism>
<accession>A0ABT9D7E2</accession>
<dbReference type="RefSeq" id="WP_304599706.1">
    <property type="nucleotide sequence ID" value="NZ_JAUQYO010000002.1"/>
</dbReference>
<dbReference type="InterPro" id="IPR041164">
    <property type="entry name" value="LDcluster4"/>
</dbReference>
<name>A0ABT9D7E2_9CELL</name>
<comment type="caution">
    <text evidence="1">The sequence shown here is derived from an EMBL/GenBank/DDBJ whole genome shotgun (WGS) entry which is preliminary data.</text>
</comment>
<proteinExistence type="predicted"/>
<dbReference type="PANTHER" id="PTHR43393">
    <property type="entry name" value="CYTOKININ RIBOSIDE 5'-MONOPHOSPHATE PHOSPHORIBOHYDROLASE"/>
    <property type="match status" value="1"/>
</dbReference>
<evidence type="ECO:0000313" key="1">
    <source>
        <dbReference type="EMBL" id="MDO8106013.1"/>
    </source>
</evidence>
<reference evidence="1 2" key="1">
    <citation type="submission" date="2023-07" db="EMBL/GenBank/DDBJ databases">
        <title>Description of novel actinomycetes strains, isolated from tidal flat sediment.</title>
        <authorList>
            <person name="Lu C."/>
        </authorList>
    </citation>
    <scope>NUCLEOTIDE SEQUENCE [LARGE SCALE GENOMIC DNA]</scope>
    <source>
        <strain evidence="1 2">SYSU T00b441</strain>
    </source>
</reference>
<sequence length="160" mass="15685">MAYVGISGPSAADAAEVADAVEVARWAAAHGHVVLSGGLSGVMAAAADGAAQAGGVSVGLLPGSTREGAAAGLTVAIPTGLGEMRNALLVRASDVLVCVGGSWGTLSELALAVRTGVPVVALRTWLPRGEGVRVPGRVLEVGSAAEVCEVLGDHLSRSTP</sequence>
<gene>
    <name evidence="1" type="ORF">Q6348_02250</name>
</gene>
<evidence type="ECO:0000313" key="2">
    <source>
        <dbReference type="Proteomes" id="UP001232536"/>
    </source>
</evidence>
<dbReference type="InterPro" id="IPR052341">
    <property type="entry name" value="LOG_family_nucleotidases"/>
</dbReference>
<dbReference type="Pfam" id="PF18306">
    <property type="entry name" value="LDcluster4"/>
    <property type="match status" value="1"/>
</dbReference>
<dbReference type="Proteomes" id="UP001232536">
    <property type="component" value="Unassembled WGS sequence"/>
</dbReference>
<dbReference type="SUPFAM" id="SSF102405">
    <property type="entry name" value="MCP/YpsA-like"/>
    <property type="match status" value="1"/>
</dbReference>
<dbReference type="EMBL" id="JAUQYP010000001">
    <property type="protein sequence ID" value="MDO8106013.1"/>
    <property type="molecule type" value="Genomic_DNA"/>
</dbReference>
<dbReference type="PANTHER" id="PTHR43393:SF3">
    <property type="entry name" value="LYSINE DECARBOXYLASE-LIKE PROTEIN"/>
    <property type="match status" value="1"/>
</dbReference>
<protein>
    <submittedName>
        <fullName evidence="1">TIGR00725 family protein</fullName>
    </submittedName>
</protein>
<keyword evidence="2" id="KW-1185">Reference proteome</keyword>
<dbReference type="Gene3D" id="3.40.50.450">
    <property type="match status" value="1"/>
</dbReference>